<accession>A0A1G8XN88</accession>
<dbReference type="InterPro" id="IPR032534">
    <property type="entry name" value="EcxA_zinc-bd"/>
</dbReference>
<dbReference type="PANTHER" id="PTHR38478:SF1">
    <property type="entry name" value="ZINC DEPENDENT METALLOPROTEASE DOMAIN LIPOPROTEIN"/>
    <property type="match status" value="1"/>
</dbReference>
<reference evidence="4 5" key="1">
    <citation type="submission" date="2016-10" db="EMBL/GenBank/DDBJ databases">
        <authorList>
            <person name="de Groot N.N."/>
        </authorList>
    </citation>
    <scope>NUCLEOTIDE SEQUENCE [LARGE SCALE GENOMIC DNA]</scope>
    <source>
        <strain evidence="4 5">DSM 25186</strain>
    </source>
</reference>
<dbReference type="Pfam" id="PF17148">
    <property type="entry name" value="DUF5117"/>
    <property type="match status" value="1"/>
</dbReference>
<dbReference type="InterPro" id="IPR033413">
    <property type="entry name" value="DUF5117"/>
</dbReference>
<evidence type="ECO:0000256" key="1">
    <source>
        <dbReference type="SAM" id="SignalP"/>
    </source>
</evidence>
<organism evidence="4 5">
    <name type="scientific">Catalinimonas alkaloidigena</name>
    <dbReference type="NCBI Taxonomy" id="1075417"/>
    <lineage>
        <taxon>Bacteria</taxon>
        <taxon>Pseudomonadati</taxon>
        <taxon>Bacteroidota</taxon>
        <taxon>Cytophagia</taxon>
        <taxon>Cytophagales</taxon>
        <taxon>Catalimonadaceae</taxon>
        <taxon>Catalinimonas</taxon>
    </lineage>
</organism>
<dbReference type="InterPro" id="IPR034032">
    <property type="entry name" value="Zn_MMP-like_bac"/>
</dbReference>
<dbReference type="Gene3D" id="3.40.390.10">
    <property type="entry name" value="Collagenase (Catalytic Domain)"/>
    <property type="match status" value="1"/>
</dbReference>
<feature type="signal peptide" evidence="1">
    <location>
        <begin position="1"/>
        <end position="21"/>
    </location>
</feature>
<dbReference type="Pfam" id="PF16313">
    <property type="entry name" value="DUF4953"/>
    <property type="match status" value="1"/>
</dbReference>
<dbReference type="CDD" id="cd04276">
    <property type="entry name" value="ZnMc_MMP_like_2"/>
    <property type="match status" value="1"/>
</dbReference>
<feature type="chain" id="PRO_5011626791" description="Peptidase" evidence="1">
    <location>
        <begin position="22"/>
        <end position="816"/>
    </location>
</feature>
<evidence type="ECO:0000313" key="4">
    <source>
        <dbReference type="EMBL" id="SDJ91355.1"/>
    </source>
</evidence>
<evidence type="ECO:0000259" key="2">
    <source>
        <dbReference type="Pfam" id="PF16313"/>
    </source>
</evidence>
<feature type="domain" description="DUF5117" evidence="3">
    <location>
        <begin position="89"/>
        <end position="281"/>
    </location>
</feature>
<dbReference type="Proteomes" id="UP000198510">
    <property type="component" value="Unassembled WGS sequence"/>
</dbReference>
<dbReference type="STRING" id="1075417.SAMN05421823_101406"/>
<name>A0A1G8XN88_9BACT</name>
<dbReference type="SUPFAM" id="SSF55486">
    <property type="entry name" value="Metalloproteases ('zincins'), catalytic domain"/>
    <property type="match status" value="1"/>
</dbReference>
<sequence length="816" mass="89589">MHIRVLLVATLLSAVFSSGYAQKKKQAPAANPPAFSTEGMQKAEGFLTFYWDEKKGKVWLEIGRFDTPLLYYTSLASGMGSNDLGLDRGRLGGEHVVEFRRVGPKVLMVEPNQNYRALSENAAERLAVQEAFAESVLWGFDVTSEQGGTVMVDATPFLMRDALHIPDDIGEMKQGKYQFDATRSALYLPRSKAFPKNTEFEVTVTFTGSQAGAYVRSVVPSSEAFTVREHHSFVELPDDGYQPRPFDPRAGVNSISFYDYATPIDQPLEKRYITRHRLEKKDPSAAVSEPVEPIVYYLDPGTPEPIRSALMEGTAWWNQAFEAAGFRNAFRVELLPADADPMDVRYNVIQWVHRSTRGWSYGMSIVDPRTGEIIKGKVTLGSLRVRQDFLIAQGLVADYQAGKPVSAEMLQLSLARLRQLAAHEVGHTLGLPHNFIASTESRASVMDYPHPVVKINNNGTLDLSDAYATGIGDWDKAAIRYAYAQFPEGTDEADALAQLIQDNQKNGLHFLTDQDARPLGSAHPAVHLWDNGASAVEELQHVLRVREIALKQFGAQKIPVGTPLATLEEVLVPLYLFHRYQAEAAAKVVGGMRYTYALRGDGQEPLAFVAGDVQRKALAELLKTLSPSVLALPPSVQKLIPPRPFGYRANYREVFEGSTGLTFDQLAPAAAAADLTLSLLLHPERAARLEAHHAVEASLPDFTEVVTALLDATWRSGKATGYAGAVQEVVNQQVLDRLLKLATNATATAGVRAIAGYELSRLKTDLKNGHIRAGNALSYYALAQIEQFERYPQALELPSPARIPDGSPIGSDACGN</sequence>
<evidence type="ECO:0008006" key="6">
    <source>
        <dbReference type="Google" id="ProtNLM"/>
    </source>
</evidence>
<evidence type="ECO:0000313" key="5">
    <source>
        <dbReference type="Proteomes" id="UP000198510"/>
    </source>
</evidence>
<dbReference type="PANTHER" id="PTHR38478">
    <property type="entry name" value="PEPTIDASE M1A AND M12B"/>
    <property type="match status" value="1"/>
</dbReference>
<dbReference type="AlphaFoldDB" id="A0A1G8XN88"/>
<keyword evidence="5" id="KW-1185">Reference proteome</keyword>
<evidence type="ECO:0000259" key="3">
    <source>
        <dbReference type="Pfam" id="PF17148"/>
    </source>
</evidence>
<dbReference type="EMBL" id="FNFO01000001">
    <property type="protein sequence ID" value="SDJ91355.1"/>
    <property type="molecule type" value="Genomic_DNA"/>
</dbReference>
<dbReference type="RefSeq" id="WP_089678404.1">
    <property type="nucleotide sequence ID" value="NZ_FNFO01000001.1"/>
</dbReference>
<dbReference type="InterPro" id="IPR024079">
    <property type="entry name" value="MetalloPept_cat_dom_sf"/>
</dbReference>
<keyword evidence="1" id="KW-0732">Signal</keyword>
<protein>
    <recommendedName>
        <fullName evidence="6">Peptidase</fullName>
    </recommendedName>
</protein>
<proteinExistence type="predicted"/>
<gene>
    <name evidence="4" type="ORF">SAMN05421823_101406</name>
</gene>
<dbReference type="GO" id="GO:0008237">
    <property type="term" value="F:metallopeptidase activity"/>
    <property type="evidence" value="ECO:0007669"/>
    <property type="project" value="InterPro"/>
</dbReference>
<dbReference type="OrthoDB" id="9776599at2"/>
<feature type="domain" description="EcxA zinc-binding" evidence="2">
    <location>
        <begin position="408"/>
        <end position="718"/>
    </location>
</feature>